<name>A0A223MXJ8_9VIBR</name>
<dbReference type="Proteomes" id="UP000215148">
    <property type="component" value="Chromosome 1"/>
</dbReference>
<keyword evidence="2" id="KW-1185">Reference proteome</keyword>
<gene>
    <name evidence="1" type="ORF">CCZ37_06755</name>
</gene>
<proteinExistence type="predicted"/>
<accession>A0A223MXJ8</accession>
<dbReference type="RefSeq" id="WP_094500097.1">
    <property type="nucleotide sequence ID" value="NZ_CAWNHI010000001.1"/>
</dbReference>
<dbReference type="AlphaFoldDB" id="A0A223MXJ8"/>
<sequence>MNIHFNIKHCSWNATIHQLNSDILTRHILSQINCNLDTLHLNFTYDEESSQGKILNADDKLIGHFNVID</sequence>
<protein>
    <submittedName>
        <fullName evidence="1">Uncharacterized protein</fullName>
    </submittedName>
</protein>
<reference evidence="1 2" key="1">
    <citation type="submission" date="2017-08" db="EMBL/GenBank/DDBJ databases">
        <title>The Vibrio qinghaiensis sp.-Q67 is a luminous bacteria isolated firstly from Qinghai lake, Qinghai province, China, which has been proved to be very sensitive to detect environmental and food pollutants. Therefore, complete genome analysis of V. qinghaiensis sp.-Q67 highlights the potential application of this strain on detection of hazards in the contaminated environments.</title>
        <authorList>
            <person name="Gong L."/>
        </authorList>
    </citation>
    <scope>NUCLEOTIDE SEQUENCE [LARGE SCALE GENOMIC DNA]</scope>
    <source>
        <strain evidence="1 2">Q67</strain>
    </source>
</reference>
<dbReference type="EMBL" id="CP022741">
    <property type="protein sequence ID" value="ASU22305.1"/>
    <property type="molecule type" value="Genomic_DNA"/>
</dbReference>
<organism evidence="1 2">
    <name type="scientific">Vibrio qinghaiensis</name>
    <dbReference type="NCBI Taxonomy" id="2025808"/>
    <lineage>
        <taxon>Bacteria</taxon>
        <taxon>Pseudomonadati</taxon>
        <taxon>Pseudomonadota</taxon>
        <taxon>Gammaproteobacteria</taxon>
        <taxon>Vibrionales</taxon>
        <taxon>Vibrionaceae</taxon>
        <taxon>Vibrio</taxon>
    </lineage>
</organism>
<evidence type="ECO:0000313" key="2">
    <source>
        <dbReference type="Proteomes" id="UP000215148"/>
    </source>
</evidence>
<dbReference type="KEGG" id="vqi:CCZ37_06755"/>
<evidence type="ECO:0000313" key="1">
    <source>
        <dbReference type="EMBL" id="ASU22305.1"/>
    </source>
</evidence>